<comment type="caution">
    <text evidence="1">The sequence shown here is derived from an EMBL/GenBank/DDBJ whole genome shotgun (WGS) entry which is preliminary data.</text>
</comment>
<dbReference type="InterPro" id="IPR036388">
    <property type="entry name" value="WH-like_DNA-bd_sf"/>
</dbReference>
<dbReference type="Proteomes" id="UP000321822">
    <property type="component" value="Unassembled WGS sequence"/>
</dbReference>
<gene>
    <name evidence="1" type="ORF">ESZ36_08165</name>
</gene>
<evidence type="ECO:0000313" key="1">
    <source>
        <dbReference type="EMBL" id="TWX69897.1"/>
    </source>
</evidence>
<dbReference type="EMBL" id="VOLT01000003">
    <property type="protein sequence ID" value="TWX69897.1"/>
    <property type="molecule type" value="Genomic_DNA"/>
</dbReference>
<sequence length="68" mass="8073">MSLLERREHSKLDLLQKLSLRDFSSTDIDAAIETIAKKDYLSDERFAACRCRYQLNRGYDWLYIANEL</sequence>
<name>A0A5C6QMA5_9GAMM</name>
<dbReference type="Gene3D" id="1.10.10.10">
    <property type="entry name" value="Winged helix-like DNA-binding domain superfamily/Winged helix DNA-binding domain"/>
    <property type="match status" value="1"/>
</dbReference>
<dbReference type="OrthoDB" id="7066780at2"/>
<protein>
    <submittedName>
        <fullName evidence="1">Uncharacterized protein</fullName>
    </submittedName>
</protein>
<keyword evidence="2" id="KW-1185">Reference proteome</keyword>
<dbReference type="AlphaFoldDB" id="A0A5C6QMA5"/>
<evidence type="ECO:0000313" key="2">
    <source>
        <dbReference type="Proteomes" id="UP000321822"/>
    </source>
</evidence>
<organism evidence="1 2">
    <name type="scientific">Colwellia demingiae</name>
    <dbReference type="NCBI Taxonomy" id="89401"/>
    <lineage>
        <taxon>Bacteria</taxon>
        <taxon>Pseudomonadati</taxon>
        <taxon>Pseudomonadota</taxon>
        <taxon>Gammaproteobacteria</taxon>
        <taxon>Alteromonadales</taxon>
        <taxon>Colwelliaceae</taxon>
        <taxon>Colwellia</taxon>
    </lineage>
</organism>
<proteinExistence type="predicted"/>
<reference evidence="1 2" key="1">
    <citation type="submission" date="2019-07" db="EMBL/GenBank/DDBJ databases">
        <title>Genomes of sea-ice associated Colwellia species.</title>
        <authorList>
            <person name="Bowman J.P."/>
        </authorList>
    </citation>
    <scope>NUCLEOTIDE SEQUENCE [LARGE SCALE GENOMIC DNA]</scope>
    <source>
        <strain evidence="1 2">ACAM 459</strain>
    </source>
</reference>
<accession>A0A5C6QMA5</accession>